<dbReference type="Proteomes" id="UP001212411">
    <property type="component" value="Chromosome 3"/>
</dbReference>
<dbReference type="KEGG" id="som:SOMG_04648"/>
<feature type="signal peptide" evidence="3">
    <location>
        <begin position="1"/>
        <end position="20"/>
    </location>
</feature>
<feature type="compositionally biased region" description="Polar residues" evidence="1">
    <location>
        <begin position="25"/>
        <end position="38"/>
    </location>
</feature>
<dbReference type="RefSeq" id="XP_056039543.1">
    <property type="nucleotide sequence ID" value="XM_056183427.1"/>
</dbReference>
<evidence type="ECO:0000256" key="2">
    <source>
        <dbReference type="SAM" id="Phobius"/>
    </source>
</evidence>
<accession>A0AAE9WFM5</accession>
<dbReference type="EMBL" id="CP115613">
    <property type="protein sequence ID" value="WBW75300.1"/>
    <property type="molecule type" value="Genomic_DNA"/>
</dbReference>
<evidence type="ECO:0000313" key="4">
    <source>
        <dbReference type="EMBL" id="WBW75300.1"/>
    </source>
</evidence>
<name>A0AAE9WFM5_9SCHI</name>
<keyword evidence="2" id="KW-0472">Membrane</keyword>
<reference evidence="4 5" key="1">
    <citation type="journal article" date="2023" name="G3 (Bethesda)">
        <title>A high-quality reference genome for the fission yeast Schizosaccharomyces osmophilus.</title>
        <authorList>
            <person name="Jia G.S."/>
            <person name="Zhang W.C."/>
            <person name="Liang Y."/>
            <person name="Liu X.H."/>
            <person name="Rhind N."/>
            <person name="Pidoux A."/>
            <person name="Brysch-Herzberg M."/>
            <person name="Du L.L."/>
        </authorList>
    </citation>
    <scope>NUCLEOTIDE SEQUENCE [LARGE SCALE GENOMIC DNA]</scope>
    <source>
        <strain evidence="4 5">CBS 15793</strain>
    </source>
</reference>
<evidence type="ECO:0000256" key="1">
    <source>
        <dbReference type="SAM" id="MobiDB-lite"/>
    </source>
</evidence>
<feature type="chain" id="PRO_5042108672" evidence="3">
    <location>
        <begin position="21"/>
        <end position="90"/>
    </location>
</feature>
<keyword evidence="2" id="KW-1133">Transmembrane helix</keyword>
<keyword evidence="3" id="KW-0732">Signal</keyword>
<feature type="compositionally biased region" description="Low complexity" evidence="1">
    <location>
        <begin position="39"/>
        <end position="49"/>
    </location>
</feature>
<protein>
    <submittedName>
        <fullName evidence="4">Schizosaccharomyces specific protein</fullName>
    </submittedName>
</protein>
<feature type="compositionally biased region" description="Low complexity" evidence="1">
    <location>
        <begin position="57"/>
        <end position="67"/>
    </location>
</feature>
<sequence>MYSRVLAIAAIVTMALAVQAANSTANSTAPFGNSTSAQANSSNGTNGTNGTSGGSGSASDSSSSAASLTNFSSGAFVIAMIAVACSVMSL</sequence>
<evidence type="ECO:0000256" key="3">
    <source>
        <dbReference type="SAM" id="SignalP"/>
    </source>
</evidence>
<feature type="region of interest" description="Disordered" evidence="1">
    <location>
        <begin position="25"/>
        <end position="67"/>
    </location>
</feature>
<organism evidence="4 5">
    <name type="scientific">Schizosaccharomyces osmophilus</name>
    <dbReference type="NCBI Taxonomy" id="2545709"/>
    <lineage>
        <taxon>Eukaryota</taxon>
        <taxon>Fungi</taxon>
        <taxon>Dikarya</taxon>
        <taxon>Ascomycota</taxon>
        <taxon>Taphrinomycotina</taxon>
        <taxon>Schizosaccharomycetes</taxon>
        <taxon>Schizosaccharomycetales</taxon>
        <taxon>Schizosaccharomycetaceae</taxon>
        <taxon>Schizosaccharomyces</taxon>
    </lineage>
</organism>
<dbReference type="AlphaFoldDB" id="A0AAE9WFM5"/>
<feature type="transmembrane region" description="Helical" evidence="2">
    <location>
        <begin position="71"/>
        <end position="89"/>
    </location>
</feature>
<gene>
    <name evidence="4" type="ORF">SOMG_04648</name>
</gene>
<keyword evidence="5" id="KW-1185">Reference proteome</keyword>
<keyword evidence="2" id="KW-0812">Transmembrane</keyword>
<proteinExistence type="predicted"/>
<dbReference type="GeneID" id="80878116"/>
<evidence type="ECO:0000313" key="5">
    <source>
        <dbReference type="Proteomes" id="UP001212411"/>
    </source>
</evidence>